<dbReference type="PROSITE" id="PS51257">
    <property type="entry name" value="PROKAR_LIPOPROTEIN"/>
    <property type="match status" value="1"/>
</dbReference>
<evidence type="ECO:0000256" key="2">
    <source>
        <dbReference type="ARBA" id="ARBA00022448"/>
    </source>
</evidence>
<dbReference type="Proteomes" id="UP001564626">
    <property type="component" value="Unassembled WGS sequence"/>
</dbReference>
<dbReference type="Gene3D" id="3.40.190.10">
    <property type="entry name" value="Periplasmic binding protein-like II"/>
    <property type="match status" value="1"/>
</dbReference>
<evidence type="ECO:0000256" key="4">
    <source>
        <dbReference type="SAM" id="MobiDB-lite"/>
    </source>
</evidence>
<accession>A0ABV4CKN1</accession>
<dbReference type="InterPro" id="IPR051455">
    <property type="entry name" value="Bact_solute-bind_prot3"/>
</dbReference>
<feature type="signal peptide" evidence="5">
    <location>
        <begin position="1"/>
        <end position="20"/>
    </location>
</feature>
<dbReference type="InterPro" id="IPR001638">
    <property type="entry name" value="Solute-binding_3/MltF_N"/>
</dbReference>
<keyword evidence="2" id="KW-0813">Transport</keyword>
<dbReference type="SUPFAM" id="SSF53850">
    <property type="entry name" value="Periplasmic binding protein-like II"/>
    <property type="match status" value="2"/>
</dbReference>
<feature type="chain" id="PRO_5046083135" evidence="5">
    <location>
        <begin position="21"/>
        <end position="203"/>
    </location>
</feature>
<sequence length="203" mass="21223">MRIRALVGVVAVVAVLASCGQEVPSASNAFPPRDAPSSAPPAPRPSADTSVGLDSSPTIEEIKQHRQFHVGVRNDAPAFAARVGPGEYAGFDVEIAGLLATRLGLDPDTEVTYRMLPPSLLYDALASGSVDAVIGWQAGGRADLADVGPYAVTDEPRFVVVRGGDDAMVEEFEGILDAAVADGSWQRAYDATLGREGIPARPR</sequence>
<evidence type="ECO:0000313" key="7">
    <source>
        <dbReference type="EMBL" id="MEY8040662.1"/>
    </source>
</evidence>
<evidence type="ECO:0000259" key="6">
    <source>
        <dbReference type="Pfam" id="PF00497"/>
    </source>
</evidence>
<dbReference type="PANTHER" id="PTHR30085:SF6">
    <property type="entry name" value="ABC TRANSPORTER GLUTAMINE-BINDING PROTEIN GLNH"/>
    <property type="match status" value="1"/>
</dbReference>
<dbReference type="EMBL" id="JBGEHV010000024">
    <property type="protein sequence ID" value="MEY8040662.1"/>
    <property type="molecule type" value="Genomic_DNA"/>
</dbReference>
<dbReference type="RefSeq" id="WP_345365254.1">
    <property type="nucleotide sequence ID" value="NZ_BAABII010000013.1"/>
</dbReference>
<feature type="domain" description="Solute-binding protein family 3/N-terminal" evidence="6">
    <location>
        <begin position="69"/>
        <end position="190"/>
    </location>
</feature>
<keyword evidence="3 5" id="KW-0732">Signal</keyword>
<name>A0ABV4CKN1_9PSEU</name>
<dbReference type="Pfam" id="PF00497">
    <property type="entry name" value="SBP_bac_3"/>
    <property type="match status" value="1"/>
</dbReference>
<evidence type="ECO:0000313" key="8">
    <source>
        <dbReference type="Proteomes" id="UP001564626"/>
    </source>
</evidence>
<feature type="region of interest" description="Disordered" evidence="4">
    <location>
        <begin position="25"/>
        <end position="54"/>
    </location>
</feature>
<dbReference type="PANTHER" id="PTHR30085">
    <property type="entry name" value="AMINO ACID ABC TRANSPORTER PERMEASE"/>
    <property type="match status" value="1"/>
</dbReference>
<reference evidence="7 8" key="1">
    <citation type="submission" date="2024-08" db="EMBL/GenBank/DDBJ databases">
        <title>Genome mining of Saccharopolyspora cebuensis PGLac3 from Nigerian medicinal plant.</title>
        <authorList>
            <person name="Ezeobiora C.E."/>
            <person name="Igbokwe N.H."/>
            <person name="Amin D.H."/>
            <person name="Mendie U.E."/>
        </authorList>
    </citation>
    <scope>NUCLEOTIDE SEQUENCE [LARGE SCALE GENOMIC DNA]</scope>
    <source>
        <strain evidence="7 8">PGLac3</strain>
    </source>
</reference>
<evidence type="ECO:0000256" key="1">
    <source>
        <dbReference type="ARBA" id="ARBA00010333"/>
    </source>
</evidence>
<comment type="caution">
    <text evidence="7">The sequence shown here is derived from an EMBL/GenBank/DDBJ whole genome shotgun (WGS) entry which is preliminary data.</text>
</comment>
<protein>
    <submittedName>
        <fullName evidence="7">Transporter substrate-binding domain-containing protein</fullName>
    </submittedName>
</protein>
<organism evidence="7 8">
    <name type="scientific">Saccharopolyspora cebuensis</name>
    <dbReference type="NCBI Taxonomy" id="418759"/>
    <lineage>
        <taxon>Bacteria</taxon>
        <taxon>Bacillati</taxon>
        <taxon>Actinomycetota</taxon>
        <taxon>Actinomycetes</taxon>
        <taxon>Pseudonocardiales</taxon>
        <taxon>Pseudonocardiaceae</taxon>
        <taxon>Saccharopolyspora</taxon>
    </lineage>
</organism>
<gene>
    <name evidence="7" type="ORF">AB8O55_14745</name>
</gene>
<evidence type="ECO:0000256" key="3">
    <source>
        <dbReference type="ARBA" id="ARBA00022729"/>
    </source>
</evidence>
<evidence type="ECO:0000256" key="5">
    <source>
        <dbReference type="SAM" id="SignalP"/>
    </source>
</evidence>
<proteinExistence type="inferred from homology"/>
<keyword evidence="8" id="KW-1185">Reference proteome</keyword>
<comment type="similarity">
    <text evidence="1">Belongs to the bacterial solute-binding protein 3 family.</text>
</comment>